<gene>
    <name evidence="3" type="ORF">E1261_38290</name>
</gene>
<evidence type="ECO:0000313" key="3">
    <source>
        <dbReference type="EMBL" id="TDC16797.1"/>
    </source>
</evidence>
<feature type="compositionally biased region" description="Polar residues" evidence="1">
    <location>
        <begin position="141"/>
        <end position="150"/>
    </location>
</feature>
<feature type="region of interest" description="Disordered" evidence="1">
    <location>
        <begin position="1"/>
        <end position="29"/>
    </location>
</feature>
<dbReference type="Pfam" id="PF13699">
    <property type="entry name" value="eCIS_core"/>
    <property type="match status" value="1"/>
</dbReference>
<comment type="caution">
    <text evidence="3">The sequence shown here is derived from an EMBL/GenBank/DDBJ whole genome shotgun (WGS) entry which is preliminary data.</text>
</comment>
<organism evidence="3 4">
    <name type="scientific">Kribbella albertanoniae</name>
    <dbReference type="NCBI Taxonomy" id="1266829"/>
    <lineage>
        <taxon>Bacteria</taxon>
        <taxon>Bacillati</taxon>
        <taxon>Actinomycetota</taxon>
        <taxon>Actinomycetes</taxon>
        <taxon>Propionibacteriales</taxon>
        <taxon>Kribbellaceae</taxon>
        <taxon>Kribbella</taxon>
    </lineage>
</organism>
<dbReference type="EMBL" id="SMKA01000296">
    <property type="protein sequence ID" value="TDC16797.1"/>
    <property type="molecule type" value="Genomic_DNA"/>
</dbReference>
<dbReference type="AlphaFoldDB" id="A0A4R4P7M3"/>
<name>A0A4R4P7M3_9ACTN</name>
<feature type="region of interest" description="Disordered" evidence="1">
    <location>
        <begin position="120"/>
        <end position="152"/>
    </location>
</feature>
<accession>A0A4R4P7M3</accession>
<dbReference type="RefSeq" id="WP_132414650.1">
    <property type="nucleotide sequence ID" value="NZ_SMKA01000296.1"/>
</dbReference>
<evidence type="ECO:0000256" key="1">
    <source>
        <dbReference type="SAM" id="MobiDB-lite"/>
    </source>
</evidence>
<sequence length="667" mass="69748">MRKASEKDEELDSNPVGHTHESETLTPEQSRLQDLGRLAGNAAVAGAMLSAPESTVRSQVEGATGFDLSPTTIHRDSTRAASAGVHGLTEGHEVHLAAGISPGTPHGDHVLAHELGHVVQQSTGTPGGHDSLEAGAESIARSRSGSTGSSLAALPAPKQLAVQHFDPRYHRTSVVDGLAGSDFTPDEIGLIYAANWERDLSQAHPALGNAILEWKAVKLAAKDGRLTDTEITAFHNACQAIVDAGIADPGGLAAGSAYGGYKFYEHMDNPAATAANDKIAELGTLDTGGLPPHMYISREYIKETLFNAARLTHPELARGQTAAAADHSKAMRAVLDKDAPKAMIGGLPSGAMADETAAEVRRSAGAGAGSGPLLDPEALDLIGRASHALEDFWSHSNFVEIAIDEVEYKLSGLTTATFGPDDSMHALSHKIRGAADEIDAEMPLVDKLAGRSKAAPAPDQVQLGDESPVQHDSFLDDLSGAMDQAGAVVKALPGAMYDGGKRGFERGIGRPGLFAPFTGAAKGAFVGGLGSALGSRGGVLALRTASELLDEHIEKKQVEFGDRQAHGLLAKDQPGHEHDAFGELKTVKFEFAHALSVAADRAVTGKMKAVINSPDAAVADERLKEIYDTLDKLITNPSKEHPLADVITAYRGRAVAALKAYKAGPQK</sequence>
<reference evidence="3 4" key="1">
    <citation type="submission" date="2019-03" db="EMBL/GenBank/DDBJ databases">
        <title>Draft genome sequences of novel Actinobacteria.</title>
        <authorList>
            <person name="Sahin N."/>
            <person name="Ay H."/>
            <person name="Saygin H."/>
        </authorList>
    </citation>
    <scope>NUCLEOTIDE SEQUENCE [LARGE SCALE GENOMIC DNA]</scope>
    <source>
        <strain evidence="3 4">JCM 30547</strain>
    </source>
</reference>
<proteinExistence type="predicted"/>
<dbReference type="Proteomes" id="UP000295075">
    <property type="component" value="Unassembled WGS sequence"/>
</dbReference>
<keyword evidence="4" id="KW-1185">Reference proteome</keyword>
<evidence type="ECO:0000259" key="2">
    <source>
        <dbReference type="Pfam" id="PF13699"/>
    </source>
</evidence>
<protein>
    <submittedName>
        <fullName evidence="3">DUF4157 domain-containing protein</fullName>
    </submittedName>
</protein>
<evidence type="ECO:0000313" key="4">
    <source>
        <dbReference type="Proteomes" id="UP000295075"/>
    </source>
</evidence>
<dbReference type="OrthoDB" id="9153660at2"/>
<dbReference type="InterPro" id="IPR025295">
    <property type="entry name" value="eCIS_core_dom"/>
</dbReference>
<feature type="domain" description="eCIS core" evidence="2">
    <location>
        <begin position="54"/>
        <end position="124"/>
    </location>
</feature>